<dbReference type="CDD" id="cd00402">
    <property type="entry name" value="Riboflavin_synthase_like"/>
    <property type="match status" value="1"/>
</dbReference>
<dbReference type="AlphaFoldDB" id="A0A0R2S8L6"/>
<dbReference type="FunFam" id="2.40.30.20:FF:000004">
    <property type="entry name" value="Riboflavin synthase, alpha subunit"/>
    <property type="match status" value="1"/>
</dbReference>
<dbReference type="SUPFAM" id="SSF63380">
    <property type="entry name" value="Riboflavin synthase domain-like"/>
    <property type="match status" value="2"/>
</dbReference>
<evidence type="ECO:0000256" key="4">
    <source>
        <dbReference type="ARBA" id="ARBA00011233"/>
    </source>
</evidence>
<keyword evidence="9" id="KW-0677">Repeat</keyword>
<evidence type="ECO:0000256" key="8">
    <source>
        <dbReference type="ARBA" id="ARBA00022679"/>
    </source>
</evidence>
<organism evidence="13 14">
    <name type="scientific">OM182 bacterium BACL3 MAG-120507-bin80</name>
    <dbReference type="NCBI Taxonomy" id="1655577"/>
    <lineage>
        <taxon>Bacteria</taxon>
        <taxon>Pseudomonadati</taxon>
        <taxon>Pseudomonadota</taxon>
        <taxon>Gammaproteobacteria</taxon>
        <taxon>OMG group</taxon>
        <taxon>OM182 clade</taxon>
    </lineage>
</organism>
<evidence type="ECO:0000256" key="3">
    <source>
        <dbReference type="ARBA" id="ARBA00004887"/>
    </source>
</evidence>
<dbReference type="NCBIfam" id="TIGR00187">
    <property type="entry name" value="ribE"/>
    <property type="match status" value="1"/>
</dbReference>
<dbReference type="Gene3D" id="2.40.30.20">
    <property type="match status" value="2"/>
</dbReference>
<evidence type="ECO:0000256" key="11">
    <source>
        <dbReference type="PROSITE-ProRule" id="PRU00524"/>
    </source>
</evidence>
<dbReference type="GO" id="GO:0009231">
    <property type="term" value="P:riboflavin biosynthetic process"/>
    <property type="evidence" value="ECO:0007669"/>
    <property type="project" value="UniProtKB-KW"/>
</dbReference>
<feature type="repeat" description="Lumazine-binding" evidence="11">
    <location>
        <begin position="98"/>
        <end position="194"/>
    </location>
</feature>
<dbReference type="PROSITE" id="PS51177">
    <property type="entry name" value="LUMAZINE_BIND"/>
    <property type="match status" value="2"/>
</dbReference>
<keyword evidence="7" id="KW-0686">Riboflavin biosynthesis</keyword>
<comment type="catalytic activity">
    <reaction evidence="1">
        <text>2 6,7-dimethyl-8-(1-D-ribityl)lumazine + H(+) = 5-amino-6-(D-ribitylamino)uracil + riboflavin</text>
        <dbReference type="Rhea" id="RHEA:20772"/>
        <dbReference type="ChEBI" id="CHEBI:15378"/>
        <dbReference type="ChEBI" id="CHEBI:15934"/>
        <dbReference type="ChEBI" id="CHEBI:57986"/>
        <dbReference type="ChEBI" id="CHEBI:58201"/>
        <dbReference type="EC" id="2.5.1.9"/>
    </reaction>
</comment>
<dbReference type="PIRSF" id="PIRSF000498">
    <property type="entry name" value="Riboflavin_syn_A"/>
    <property type="match status" value="1"/>
</dbReference>
<comment type="pathway">
    <text evidence="3">Cofactor biosynthesis; riboflavin biosynthesis; riboflavin from 2-hydroxy-3-oxobutyl phosphate and 5-amino-6-(D-ribitylamino)uracil: step 2/2.</text>
</comment>
<reference evidence="13 14" key="1">
    <citation type="submission" date="2015-10" db="EMBL/GenBank/DDBJ databases">
        <title>Metagenome-Assembled Genomes uncover a global brackish microbiome.</title>
        <authorList>
            <person name="Hugerth L.W."/>
            <person name="Larsson J."/>
            <person name="Alneberg J."/>
            <person name="Lindh M.V."/>
            <person name="Legrand C."/>
            <person name="Pinhassi J."/>
            <person name="Andersson A.F."/>
        </authorList>
    </citation>
    <scope>NUCLEOTIDE SEQUENCE [LARGE SCALE GENOMIC DNA]</scope>
    <source>
        <strain evidence="13">BACL4 MAG-120507-bin80</strain>
    </source>
</reference>
<evidence type="ECO:0000313" key="13">
    <source>
        <dbReference type="EMBL" id="KRO71255.1"/>
    </source>
</evidence>
<comment type="caution">
    <text evidence="13">The sequence shown here is derived from an EMBL/GenBank/DDBJ whole genome shotgun (WGS) entry which is preliminary data.</text>
</comment>
<sequence length="223" mass="23766">MFTGIIEATGSVANLTRVREEWRLLVSAGGLSLADVKLGDSIAVNGCCLTVVEFDEHQFAADVSNETMNCTSLGQLKTGSRVNLEKAMQATSRFGGHIVSGHVDGVGSLVSSAPDGQSIRLIYEAPKELARYIAGKGSICIDGTSLTVNAVNGAQFTVNVIPHTQVETIIGEYVVGQKVNLEVDLVARYLERLMLGDKAANEHGWKEQAGGIDAEFLAEHGYK</sequence>
<dbReference type="InterPro" id="IPR023366">
    <property type="entry name" value="ATP_synth_asu-like_sf"/>
</dbReference>
<dbReference type="InterPro" id="IPR017938">
    <property type="entry name" value="Riboflavin_synthase-like_b-brl"/>
</dbReference>
<dbReference type="PANTHER" id="PTHR21098:SF12">
    <property type="entry name" value="RIBOFLAVIN SYNTHASE"/>
    <property type="match status" value="1"/>
</dbReference>
<evidence type="ECO:0000256" key="6">
    <source>
        <dbReference type="ARBA" id="ARBA00013950"/>
    </source>
</evidence>
<feature type="repeat" description="Lumazine-binding" evidence="11">
    <location>
        <begin position="1"/>
        <end position="97"/>
    </location>
</feature>
<dbReference type="NCBIfam" id="NF006767">
    <property type="entry name" value="PRK09289.1"/>
    <property type="match status" value="1"/>
</dbReference>
<evidence type="ECO:0000256" key="1">
    <source>
        <dbReference type="ARBA" id="ARBA00000968"/>
    </source>
</evidence>
<dbReference type="InterPro" id="IPR001783">
    <property type="entry name" value="Lumazine-bd"/>
</dbReference>
<comment type="subunit">
    <text evidence="4">Homotrimer.</text>
</comment>
<dbReference type="PANTHER" id="PTHR21098">
    <property type="entry name" value="RIBOFLAVIN SYNTHASE ALPHA CHAIN"/>
    <property type="match status" value="1"/>
</dbReference>
<evidence type="ECO:0000256" key="5">
    <source>
        <dbReference type="ARBA" id="ARBA00012827"/>
    </source>
</evidence>
<evidence type="ECO:0000256" key="2">
    <source>
        <dbReference type="ARBA" id="ARBA00002803"/>
    </source>
</evidence>
<name>A0A0R2S8L6_9GAMM</name>
<comment type="function">
    <text evidence="2">Catalyzes the dismutation of two molecules of 6,7-dimethyl-8-ribityllumazine, resulting in the formation of riboflavin and 5-amino-6-(D-ribitylamino)uracil.</text>
</comment>
<accession>A0A0R2S8L6</accession>
<dbReference type="EMBL" id="LIBB01000212">
    <property type="protein sequence ID" value="KRO71255.1"/>
    <property type="molecule type" value="Genomic_DNA"/>
</dbReference>
<keyword evidence="8" id="KW-0808">Transferase</keyword>
<evidence type="ECO:0000259" key="12">
    <source>
        <dbReference type="PROSITE" id="PS51177"/>
    </source>
</evidence>
<evidence type="ECO:0000256" key="10">
    <source>
        <dbReference type="NCBIfam" id="TIGR00187"/>
    </source>
</evidence>
<feature type="domain" description="Lumazine-binding" evidence="12">
    <location>
        <begin position="1"/>
        <end position="97"/>
    </location>
</feature>
<feature type="domain" description="Lumazine-binding" evidence="12">
    <location>
        <begin position="98"/>
        <end position="194"/>
    </location>
</feature>
<dbReference type="Pfam" id="PF00677">
    <property type="entry name" value="Lum_binding"/>
    <property type="match status" value="2"/>
</dbReference>
<dbReference type="FunFam" id="2.40.30.20:FF:000003">
    <property type="entry name" value="Riboflavin synthase, alpha subunit"/>
    <property type="match status" value="1"/>
</dbReference>
<protein>
    <recommendedName>
        <fullName evidence="6 10">Riboflavin synthase</fullName>
        <ecNumber evidence="5 10">2.5.1.9</ecNumber>
    </recommendedName>
</protein>
<gene>
    <name evidence="13" type="ORF">ABR69_12270</name>
</gene>
<evidence type="ECO:0000313" key="14">
    <source>
        <dbReference type="Proteomes" id="UP000051934"/>
    </source>
</evidence>
<dbReference type="Proteomes" id="UP000051934">
    <property type="component" value="Unassembled WGS sequence"/>
</dbReference>
<dbReference type="EC" id="2.5.1.9" evidence="5 10"/>
<proteinExistence type="predicted"/>
<dbReference type="InterPro" id="IPR026017">
    <property type="entry name" value="Lumazine-bd_dom"/>
</dbReference>
<dbReference type="GO" id="GO:0004746">
    <property type="term" value="F:riboflavin synthase activity"/>
    <property type="evidence" value="ECO:0007669"/>
    <property type="project" value="UniProtKB-UniRule"/>
</dbReference>
<evidence type="ECO:0000256" key="9">
    <source>
        <dbReference type="ARBA" id="ARBA00022737"/>
    </source>
</evidence>
<evidence type="ECO:0000256" key="7">
    <source>
        <dbReference type="ARBA" id="ARBA00022619"/>
    </source>
</evidence>
<dbReference type="NCBIfam" id="NF009566">
    <property type="entry name" value="PRK13020.1"/>
    <property type="match status" value="1"/>
</dbReference>